<dbReference type="Proteomes" id="UP000612456">
    <property type="component" value="Unassembled WGS sequence"/>
</dbReference>
<evidence type="ECO:0000256" key="1">
    <source>
        <dbReference type="SAM" id="MobiDB-lite"/>
    </source>
</evidence>
<keyword evidence="2" id="KW-0812">Transmembrane</keyword>
<evidence type="ECO:0000256" key="2">
    <source>
        <dbReference type="SAM" id="Phobius"/>
    </source>
</evidence>
<feature type="compositionally biased region" description="Polar residues" evidence="1">
    <location>
        <begin position="1"/>
        <end position="10"/>
    </location>
</feature>
<evidence type="ECO:0000313" key="3">
    <source>
        <dbReference type="EMBL" id="GGD92935.1"/>
    </source>
</evidence>
<proteinExistence type="predicted"/>
<dbReference type="EMBL" id="BMHP01000006">
    <property type="protein sequence ID" value="GGD92935.1"/>
    <property type="molecule type" value="Genomic_DNA"/>
</dbReference>
<protein>
    <recommendedName>
        <fullName evidence="5">Yip1 domain-containing protein</fullName>
    </recommendedName>
</protein>
<accession>A0A917E2E9</accession>
<evidence type="ECO:0000313" key="4">
    <source>
        <dbReference type="Proteomes" id="UP000612456"/>
    </source>
</evidence>
<feature type="transmembrane region" description="Helical" evidence="2">
    <location>
        <begin position="220"/>
        <end position="241"/>
    </location>
</feature>
<feature type="region of interest" description="Disordered" evidence="1">
    <location>
        <begin position="1"/>
        <end position="48"/>
    </location>
</feature>
<name>A0A917E2E9_9BACL</name>
<feature type="transmembrane region" description="Helical" evidence="2">
    <location>
        <begin position="128"/>
        <end position="149"/>
    </location>
</feature>
<organism evidence="3 4">
    <name type="scientific">Paenibacillus nasutitermitis</name>
    <dbReference type="NCBI Taxonomy" id="1652958"/>
    <lineage>
        <taxon>Bacteria</taxon>
        <taxon>Bacillati</taxon>
        <taxon>Bacillota</taxon>
        <taxon>Bacilli</taxon>
        <taxon>Bacillales</taxon>
        <taxon>Paenibacillaceae</taxon>
        <taxon>Paenibacillus</taxon>
    </lineage>
</organism>
<dbReference type="AlphaFoldDB" id="A0A917E2E9"/>
<keyword evidence="4" id="KW-1185">Reference proteome</keyword>
<keyword evidence="2" id="KW-0472">Membrane</keyword>
<feature type="transmembrane region" description="Helical" evidence="2">
    <location>
        <begin position="192"/>
        <end position="213"/>
    </location>
</feature>
<comment type="caution">
    <text evidence="3">The sequence shown here is derived from an EMBL/GenBank/DDBJ whole genome shotgun (WGS) entry which is preliminary data.</text>
</comment>
<dbReference type="RefSeq" id="WP_188997812.1">
    <property type="nucleotide sequence ID" value="NZ_BMHP01000006.1"/>
</dbReference>
<feature type="transmembrane region" description="Helical" evidence="2">
    <location>
        <begin position="169"/>
        <end position="186"/>
    </location>
</feature>
<sequence length="242" mass="25474">MSYSSDNGNPSEGGGNPFPHNSANAVAERSTPAAEQGAGPQPGGNGDWSSAVKQVDKNVLIRLLRNPFDALQLSPGKDLIYGVIGLGTSVIGYLIWIWLVGAKINSFFGGFFGGFSPLSFGSQMTGRLFLTGLVSVLALLASIWLVGMWRGNARHDIKSVVTRLGSMQVFSGAGFLAAGICSLVSLKLSFLIGGSTALIALAVTVFAGLELFNVTVNRRFEFMACSIAAYLIIYTVVSSILI</sequence>
<gene>
    <name evidence="3" type="ORF">GCM10010911_59390</name>
</gene>
<keyword evidence="2" id="KW-1133">Transmembrane helix</keyword>
<feature type="transmembrane region" description="Helical" evidence="2">
    <location>
        <begin position="79"/>
        <end position="99"/>
    </location>
</feature>
<reference evidence="3" key="1">
    <citation type="journal article" date="2014" name="Int. J. Syst. Evol. Microbiol.">
        <title>Complete genome sequence of Corynebacterium casei LMG S-19264T (=DSM 44701T), isolated from a smear-ripened cheese.</title>
        <authorList>
            <consortium name="US DOE Joint Genome Institute (JGI-PGF)"/>
            <person name="Walter F."/>
            <person name="Albersmeier A."/>
            <person name="Kalinowski J."/>
            <person name="Ruckert C."/>
        </authorList>
    </citation>
    <scope>NUCLEOTIDE SEQUENCE</scope>
    <source>
        <strain evidence="3">CGMCC 1.15178</strain>
    </source>
</reference>
<reference evidence="3" key="2">
    <citation type="submission" date="2020-09" db="EMBL/GenBank/DDBJ databases">
        <authorList>
            <person name="Sun Q."/>
            <person name="Zhou Y."/>
        </authorList>
    </citation>
    <scope>NUCLEOTIDE SEQUENCE</scope>
    <source>
        <strain evidence="3">CGMCC 1.15178</strain>
    </source>
</reference>
<evidence type="ECO:0008006" key="5">
    <source>
        <dbReference type="Google" id="ProtNLM"/>
    </source>
</evidence>